<reference evidence="1 2" key="1">
    <citation type="submission" date="2020-07" db="EMBL/GenBank/DDBJ databases">
        <authorList>
            <person name="Pothier F. J."/>
        </authorList>
    </citation>
    <scope>NUCLEOTIDE SEQUENCE [LARGE SCALE GENOMIC DNA]</scope>
    <source>
        <strain evidence="1 2">CFBP 498</strain>
    </source>
</reference>
<gene>
    <name evidence="1" type="ORF">CFBP498_14860</name>
</gene>
<evidence type="ECO:0000313" key="1">
    <source>
        <dbReference type="EMBL" id="CAD0318935.1"/>
    </source>
</evidence>
<dbReference type="EMBL" id="LR828257">
    <property type="protein sequence ID" value="CAD0318927.1"/>
    <property type="molecule type" value="Genomic_DNA"/>
</dbReference>
<dbReference type="EMBL" id="LR828257">
    <property type="protein sequence ID" value="CAD0318935.1"/>
    <property type="molecule type" value="Genomic_DNA"/>
</dbReference>
<keyword evidence="2" id="KW-1185">Reference proteome</keyword>
<dbReference type="Proteomes" id="UP000515406">
    <property type="component" value="Chromosome"/>
</dbReference>
<accession>A0A6V7CLX9</accession>
<proteinExistence type="predicted"/>
<dbReference type="AlphaFoldDB" id="A0A6V7CLX9"/>
<protein>
    <submittedName>
        <fullName evidence="1">Uncharacterized protein</fullName>
    </submittedName>
</protein>
<sequence>MNWGQLGWKLEGGLGIGSHTWFPGSHQVFSCIMRSRDTGEKSKMFSSTDPNCEGWFKQDFAYHIAFLNDVQVPGTVPLYRCYYKPNLDHYDTLTDNCEGVPGAVREAILGYVYL</sequence>
<name>A0A6V7CLX9_9XANT</name>
<organism evidence="1 2">
    <name type="scientific">Xanthomonas hortorum pv. vitians</name>
    <dbReference type="NCBI Taxonomy" id="83224"/>
    <lineage>
        <taxon>Bacteria</taxon>
        <taxon>Pseudomonadati</taxon>
        <taxon>Pseudomonadota</taxon>
        <taxon>Gammaproteobacteria</taxon>
        <taxon>Lysobacterales</taxon>
        <taxon>Lysobacteraceae</taxon>
        <taxon>Xanthomonas</taxon>
    </lineage>
</organism>
<evidence type="ECO:0000313" key="2">
    <source>
        <dbReference type="Proteomes" id="UP000515406"/>
    </source>
</evidence>